<keyword evidence="1" id="KW-0645">Protease</keyword>
<proteinExistence type="inferred from homology"/>
<dbReference type="InterPro" id="IPR001478">
    <property type="entry name" value="PDZ"/>
</dbReference>
<name>A0A3A9KH62_9BACI</name>
<dbReference type="AlphaFoldDB" id="A0A3A9KH62"/>
<feature type="domain" description="Lon proteolytic" evidence="4">
    <location>
        <begin position="239"/>
        <end position="346"/>
    </location>
</feature>
<evidence type="ECO:0000256" key="1">
    <source>
        <dbReference type="PROSITE-ProRule" id="PRU01122"/>
    </source>
</evidence>
<dbReference type="SMART" id="SM00228">
    <property type="entry name" value="PDZ"/>
    <property type="match status" value="1"/>
</dbReference>
<dbReference type="SUPFAM" id="SSF50156">
    <property type="entry name" value="PDZ domain-like"/>
    <property type="match status" value="1"/>
</dbReference>
<dbReference type="GO" id="GO:0004176">
    <property type="term" value="F:ATP-dependent peptidase activity"/>
    <property type="evidence" value="ECO:0007669"/>
    <property type="project" value="UniProtKB-UniRule"/>
</dbReference>
<feature type="active site" evidence="1">
    <location>
        <position position="289"/>
    </location>
</feature>
<dbReference type="Gene3D" id="2.30.42.10">
    <property type="match status" value="1"/>
</dbReference>
<keyword evidence="2" id="KW-0812">Transmembrane</keyword>
<reference evidence="5 6" key="1">
    <citation type="submission" date="2017-10" db="EMBL/GenBank/DDBJ databases">
        <title>Bacillus sp. nov., a halophilic bacterium isolated from a Keqin Lake.</title>
        <authorList>
            <person name="Wang H."/>
        </authorList>
    </citation>
    <scope>NUCLEOTIDE SEQUENCE [LARGE SCALE GENOMIC DNA]</scope>
    <source>
        <strain evidence="5 6">KCTC 13187</strain>
    </source>
</reference>
<evidence type="ECO:0000259" key="3">
    <source>
        <dbReference type="PROSITE" id="PS50106"/>
    </source>
</evidence>
<sequence>MKESTKSSNKSFIKWGILFAILIVVNFVQLPYYFTVPGEAKVLSDVIEVEDANDYEGTFMLTTIRMGQANTVNYIWSLLSDRRELIPEDQVRPEGETDDQYQHRQIMMMTGSQELAVLVAYEQAGKEAYFENYGVLVSSIIPNMDADGKLEIGDRIIAIEGEEVLEVETLFDILGELEIGEDVDITIEREDETEVVNLTVNQFPEELDPEGERGGIGIANPVTDRMLINEPEIEIDADQIGGPSAGLMFTLEIYNQLIEEDITHGLDIAGTGTISEDGTVGRIGGIEQKIYAADNVEADVFFAPNEFGAEGSNYEIALETAESLGTDMEIVPVNTFTDALEYLEGLS</sequence>
<dbReference type="InterPro" id="IPR027065">
    <property type="entry name" value="Lon_Prtase"/>
</dbReference>
<keyword evidence="2" id="KW-0472">Membrane</keyword>
<protein>
    <recommendedName>
        <fullName evidence="1">endopeptidase La</fullName>
        <ecNumber evidence="1">3.4.21.53</ecNumber>
    </recommendedName>
</protein>
<dbReference type="PANTHER" id="PTHR10046">
    <property type="entry name" value="ATP DEPENDENT LON PROTEASE FAMILY MEMBER"/>
    <property type="match status" value="1"/>
</dbReference>
<keyword evidence="1" id="KW-0378">Hydrolase</keyword>
<dbReference type="OrthoDB" id="2356897at2"/>
<dbReference type="Pfam" id="PF05362">
    <property type="entry name" value="Lon_C"/>
    <property type="match status" value="1"/>
</dbReference>
<dbReference type="GO" id="GO:0030163">
    <property type="term" value="P:protein catabolic process"/>
    <property type="evidence" value="ECO:0007669"/>
    <property type="project" value="InterPro"/>
</dbReference>
<evidence type="ECO:0000259" key="4">
    <source>
        <dbReference type="PROSITE" id="PS51786"/>
    </source>
</evidence>
<accession>A0A3A9KH62</accession>
<dbReference type="PROSITE" id="PS51786">
    <property type="entry name" value="LON_PROTEOLYTIC"/>
    <property type="match status" value="1"/>
</dbReference>
<dbReference type="RefSeq" id="WP_110936468.1">
    <property type="nucleotide sequence ID" value="NZ_KZ614146.1"/>
</dbReference>
<dbReference type="PROSITE" id="PS50106">
    <property type="entry name" value="PDZ"/>
    <property type="match status" value="1"/>
</dbReference>
<dbReference type="Gene3D" id="3.30.230.10">
    <property type="match status" value="1"/>
</dbReference>
<evidence type="ECO:0000313" key="6">
    <source>
        <dbReference type="Proteomes" id="UP000281498"/>
    </source>
</evidence>
<dbReference type="Pfam" id="PF13180">
    <property type="entry name" value="PDZ_2"/>
    <property type="match status" value="1"/>
</dbReference>
<keyword evidence="1" id="KW-0720">Serine protease</keyword>
<comment type="caution">
    <text evidence="5">The sequence shown here is derived from an EMBL/GenBank/DDBJ whole genome shotgun (WGS) entry which is preliminary data.</text>
</comment>
<dbReference type="SUPFAM" id="SSF54211">
    <property type="entry name" value="Ribosomal protein S5 domain 2-like"/>
    <property type="match status" value="1"/>
</dbReference>
<keyword evidence="6" id="KW-1185">Reference proteome</keyword>
<comment type="similarity">
    <text evidence="1">Belongs to the peptidase S16 family.</text>
</comment>
<dbReference type="InterPro" id="IPR036034">
    <property type="entry name" value="PDZ_sf"/>
</dbReference>
<organism evidence="5 6">
    <name type="scientific">Salipaludibacillus neizhouensis</name>
    <dbReference type="NCBI Taxonomy" id="885475"/>
    <lineage>
        <taxon>Bacteria</taxon>
        <taxon>Bacillati</taxon>
        <taxon>Bacillota</taxon>
        <taxon>Bacilli</taxon>
        <taxon>Bacillales</taxon>
        <taxon>Bacillaceae</taxon>
    </lineage>
</organism>
<dbReference type="EMBL" id="PDOE01000001">
    <property type="protein sequence ID" value="RKL68893.1"/>
    <property type="molecule type" value="Genomic_DNA"/>
</dbReference>
<dbReference type="GO" id="GO:0005524">
    <property type="term" value="F:ATP binding"/>
    <property type="evidence" value="ECO:0007669"/>
    <property type="project" value="InterPro"/>
</dbReference>
<evidence type="ECO:0000313" key="5">
    <source>
        <dbReference type="EMBL" id="RKL68893.1"/>
    </source>
</evidence>
<dbReference type="EC" id="3.4.21.53" evidence="1"/>
<feature type="domain" description="PDZ" evidence="3">
    <location>
        <begin position="105"/>
        <end position="166"/>
    </location>
</feature>
<dbReference type="GO" id="GO:0006508">
    <property type="term" value="P:proteolysis"/>
    <property type="evidence" value="ECO:0007669"/>
    <property type="project" value="UniProtKB-KW"/>
</dbReference>
<dbReference type="GO" id="GO:0004252">
    <property type="term" value="F:serine-type endopeptidase activity"/>
    <property type="evidence" value="ECO:0007669"/>
    <property type="project" value="UniProtKB-UniRule"/>
</dbReference>
<evidence type="ECO:0000256" key="2">
    <source>
        <dbReference type="SAM" id="Phobius"/>
    </source>
</evidence>
<dbReference type="NCBIfam" id="NF041438">
    <property type="entry name" value="SepM_fam_S16"/>
    <property type="match status" value="1"/>
</dbReference>
<gene>
    <name evidence="5" type="ORF">CR203_02305</name>
</gene>
<feature type="active site" evidence="1">
    <location>
        <position position="244"/>
    </location>
</feature>
<keyword evidence="2" id="KW-1133">Transmembrane helix</keyword>
<dbReference type="InterPro" id="IPR020568">
    <property type="entry name" value="Ribosomal_Su5_D2-typ_SF"/>
</dbReference>
<dbReference type="InterPro" id="IPR014721">
    <property type="entry name" value="Ribsml_uS5_D2-typ_fold_subgr"/>
</dbReference>
<comment type="catalytic activity">
    <reaction evidence="1">
        <text>Hydrolysis of proteins in presence of ATP.</text>
        <dbReference type="EC" id="3.4.21.53"/>
    </reaction>
</comment>
<feature type="transmembrane region" description="Helical" evidence="2">
    <location>
        <begin position="12"/>
        <end position="34"/>
    </location>
</feature>
<dbReference type="InterPro" id="IPR008269">
    <property type="entry name" value="Lon_proteolytic"/>
</dbReference>
<dbReference type="Proteomes" id="UP000281498">
    <property type="component" value="Unassembled WGS sequence"/>
</dbReference>